<proteinExistence type="predicted"/>
<dbReference type="Proteomes" id="UP000580250">
    <property type="component" value="Unassembled WGS sequence"/>
</dbReference>
<accession>A0A6V7XK24</accession>
<gene>
    <name evidence="1" type="ORF">MENT_LOCUS53005</name>
</gene>
<name>A0A6V7XK24_MELEN</name>
<sequence>MLLCPINNGKIQGGGIRIIKNKCLGSFQKRRIKIIVDVNGWTDFNVMKMNEK</sequence>
<protein>
    <submittedName>
        <fullName evidence="1">Uncharacterized protein</fullName>
    </submittedName>
</protein>
<organism evidence="1 2">
    <name type="scientific">Meloidogyne enterolobii</name>
    <name type="common">Root-knot nematode worm</name>
    <name type="synonym">Meloidogyne mayaguensis</name>
    <dbReference type="NCBI Taxonomy" id="390850"/>
    <lineage>
        <taxon>Eukaryota</taxon>
        <taxon>Metazoa</taxon>
        <taxon>Ecdysozoa</taxon>
        <taxon>Nematoda</taxon>
        <taxon>Chromadorea</taxon>
        <taxon>Rhabditida</taxon>
        <taxon>Tylenchina</taxon>
        <taxon>Tylenchomorpha</taxon>
        <taxon>Tylenchoidea</taxon>
        <taxon>Meloidogynidae</taxon>
        <taxon>Meloidogyninae</taxon>
        <taxon>Meloidogyne</taxon>
    </lineage>
</organism>
<comment type="caution">
    <text evidence="1">The sequence shown here is derived from an EMBL/GenBank/DDBJ whole genome shotgun (WGS) entry which is preliminary data.</text>
</comment>
<evidence type="ECO:0000313" key="1">
    <source>
        <dbReference type="EMBL" id="CAD2199598.1"/>
    </source>
</evidence>
<evidence type="ECO:0000313" key="2">
    <source>
        <dbReference type="Proteomes" id="UP000580250"/>
    </source>
</evidence>
<reference evidence="1 2" key="1">
    <citation type="submission" date="2020-08" db="EMBL/GenBank/DDBJ databases">
        <authorList>
            <person name="Koutsovoulos G."/>
            <person name="Danchin GJ E."/>
        </authorList>
    </citation>
    <scope>NUCLEOTIDE SEQUENCE [LARGE SCALE GENOMIC DNA]</scope>
</reference>
<dbReference type="AlphaFoldDB" id="A0A6V7XK24"/>
<dbReference type="EMBL" id="CAJEWN010001719">
    <property type="protein sequence ID" value="CAD2199598.1"/>
    <property type="molecule type" value="Genomic_DNA"/>
</dbReference>